<reference evidence="1" key="1">
    <citation type="submission" date="2022-08" db="EMBL/GenBank/DDBJ databases">
        <title>Nisaea acidiphila sp. nov., isolated from a marine algal debris and emended description of the genus Nisaea Urios et al. 2008.</title>
        <authorList>
            <person name="Kwon K."/>
        </authorList>
    </citation>
    <scope>NUCLEOTIDE SEQUENCE</scope>
    <source>
        <strain evidence="1">MEBiC11861</strain>
    </source>
</reference>
<evidence type="ECO:0000313" key="2">
    <source>
        <dbReference type="Proteomes" id="UP001060336"/>
    </source>
</evidence>
<gene>
    <name evidence="1" type="ORF">NUH88_19695</name>
</gene>
<dbReference type="Pfam" id="PF05721">
    <property type="entry name" value="PhyH"/>
    <property type="match status" value="1"/>
</dbReference>
<dbReference type="PANTHER" id="PTHR20883">
    <property type="entry name" value="PHYTANOYL-COA DIOXYGENASE DOMAIN CONTAINING 1"/>
    <property type="match status" value="1"/>
</dbReference>
<keyword evidence="1" id="KW-0560">Oxidoreductase</keyword>
<proteinExistence type="predicted"/>
<sequence>MLTADEIAFYRENGYLMVEDAVNAEQLERLREITYGLIEKSRAVTESDAVYDLDEGHSAERPRLTRIKLPHKQDPYYWEVLKNSRMTGVLTDLLGPDTMIQTSKLNTKAPGGGAAVEWHQDWAFYPHTNDDMLAFGLMLEDVDEANGPLQVIPGTHKGPVLSHHAAETGLFCGAVDPEDPMFDLEKAVTLTGKAGAMTVHHVRTLHGSAPNLSDRNRLILFYECRAADAWPLVGSGSYAKLLASGDTRALWEHFEASMITGEITAEPRAEAVPMRLPLPPAPDAGSIFKTQKTGGARSAFTPRAVAGT</sequence>
<dbReference type="RefSeq" id="WP_257768377.1">
    <property type="nucleotide sequence ID" value="NZ_CP102480.1"/>
</dbReference>
<dbReference type="EMBL" id="CP102480">
    <property type="protein sequence ID" value="UUX49611.1"/>
    <property type="molecule type" value="Genomic_DNA"/>
</dbReference>
<organism evidence="1 2">
    <name type="scientific">Nisaea acidiphila</name>
    <dbReference type="NCBI Taxonomy" id="1862145"/>
    <lineage>
        <taxon>Bacteria</taxon>
        <taxon>Pseudomonadati</taxon>
        <taxon>Pseudomonadota</taxon>
        <taxon>Alphaproteobacteria</taxon>
        <taxon>Rhodospirillales</taxon>
        <taxon>Thalassobaculaceae</taxon>
        <taxon>Nisaea</taxon>
    </lineage>
</organism>
<keyword evidence="2" id="KW-1185">Reference proteome</keyword>
<dbReference type="Gene3D" id="2.60.120.620">
    <property type="entry name" value="q2cbj1_9rhob like domain"/>
    <property type="match status" value="1"/>
</dbReference>
<name>A0A9J7APS0_9PROT</name>
<dbReference type="GO" id="GO:0005506">
    <property type="term" value="F:iron ion binding"/>
    <property type="evidence" value="ECO:0007669"/>
    <property type="project" value="UniProtKB-ARBA"/>
</dbReference>
<dbReference type="Proteomes" id="UP001060336">
    <property type="component" value="Chromosome"/>
</dbReference>
<dbReference type="SUPFAM" id="SSF51197">
    <property type="entry name" value="Clavaminate synthase-like"/>
    <property type="match status" value="1"/>
</dbReference>
<dbReference type="AlphaFoldDB" id="A0A9J7APS0"/>
<dbReference type="GO" id="GO:0016706">
    <property type="term" value="F:2-oxoglutarate-dependent dioxygenase activity"/>
    <property type="evidence" value="ECO:0007669"/>
    <property type="project" value="UniProtKB-ARBA"/>
</dbReference>
<protein>
    <submittedName>
        <fullName evidence="1">Phytanoyl-CoA dioxygenase family protein</fullName>
    </submittedName>
</protein>
<dbReference type="PANTHER" id="PTHR20883:SF46">
    <property type="entry name" value="PHYTANOYL-COA HYDROXYLASE"/>
    <property type="match status" value="1"/>
</dbReference>
<dbReference type="InterPro" id="IPR008775">
    <property type="entry name" value="Phytyl_CoA_dOase-like"/>
</dbReference>
<dbReference type="KEGG" id="naci:NUH88_19695"/>
<accession>A0A9J7APS0</accession>
<keyword evidence="1" id="KW-0223">Dioxygenase</keyword>
<evidence type="ECO:0000313" key="1">
    <source>
        <dbReference type="EMBL" id="UUX49611.1"/>
    </source>
</evidence>